<dbReference type="AlphaFoldDB" id="A0AAP2RAW5"/>
<gene>
    <name evidence="9" type="ORF">CUJ83_00760</name>
</gene>
<evidence type="ECO:0000256" key="3">
    <source>
        <dbReference type="ARBA" id="ARBA00022723"/>
    </source>
</evidence>
<dbReference type="GO" id="GO:0051213">
    <property type="term" value="F:dioxygenase activity"/>
    <property type="evidence" value="ECO:0007669"/>
    <property type="project" value="UniProtKB-KW"/>
</dbReference>
<dbReference type="GO" id="GO:0008198">
    <property type="term" value="F:ferrous iron binding"/>
    <property type="evidence" value="ECO:0007669"/>
    <property type="project" value="InterPro"/>
</dbReference>
<dbReference type="Pfam" id="PF00903">
    <property type="entry name" value="Glyoxalase"/>
    <property type="match status" value="1"/>
</dbReference>
<protein>
    <submittedName>
        <fullName evidence="9">VOC family protein</fullName>
    </submittedName>
</protein>
<dbReference type="EMBL" id="PGCK01000001">
    <property type="protein sequence ID" value="MCD1293526.1"/>
    <property type="molecule type" value="Genomic_DNA"/>
</dbReference>
<feature type="domain" description="VOC" evidence="8">
    <location>
        <begin position="14"/>
        <end position="126"/>
    </location>
</feature>
<evidence type="ECO:0000256" key="1">
    <source>
        <dbReference type="ARBA" id="ARBA00001954"/>
    </source>
</evidence>
<dbReference type="Gene3D" id="3.10.180.10">
    <property type="entry name" value="2,3-Dihydroxybiphenyl 1,2-Dioxygenase, domain 1"/>
    <property type="match status" value="1"/>
</dbReference>
<keyword evidence="6" id="KW-0560">Oxidoreductase</keyword>
<dbReference type="InterPro" id="IPR004360">
    <property type="entry name" value="Glyas_Fos-R_dOase_dom"/>
</dbReference>
<reference evidence="9 10" key="1">
    <citation type="submission" date="2017-11" db="EMBL/GenBank/DDBJ databases">
        <title>Isolation and Characterization of Family Methanocellaceae Species from Potential Methane Hydrate Area Offshore Southwestern Taiwan.</title>
        <authorList>
            <person name="Zhang W.-L."/>
            <person name="Chen W.-C."/>
            <person name="Lai M.-C."/>
            <person name="Chen S.-C."/>
        </authorList>
    </citation>
    <scope>NUCLEOTIDE SEQUENCE [LARGE SCALE GENOMIC DNA]</scope>
    <source>
        <strain evidence="9 10">CWC-04</strain>
    </source>
</reference>
<organism evidence="9 10">
    <name type="scientific">Methanooceanicella nereidis</name>
    <dbReference type="NCBI Taxonomy" id="2052831"/>
    <lineage>
        <taxon>Archaea</taxon>
        <taxon>Methanobacteriati</taxon>
        <taxon>Methanobacteriota</taxon>
        <taxon>Stenosarchaea group</taxon>
        <taxon>Methanomicrobia</taxon>
        <taxon>Methanocellales</taxon>
        <taxon>Methanocellaceae</taxon>
        <taxon>Methanooceanicella</taxon>
    </lineage>
</organism>
<dbReference type="SUPFAM" id="SSF54593">
    <property type="entry name" value="Glyoxalase/Bleomycin resistance protein/Dihydroxybiphenyl dioxygenase"/>
    <property type="match status" value="1"/>
</dbReference>
<evidence type="ECO:0000256" key="4">
    <source>
        <dbReference type="ARBA" id="ARBA00022797"/>
    </source>
</evidence>
<dbReference type="PANTHER" id="PTHR36113:SF1">
    <property type="entry name" value="GLYOXALASE_BLEOMYCIN RESISTANCE PROTEIN_DIOXYGENASE"/>
    <property type="match status" value="1"/>
</dbReference>
<sequence length="126" mass="14452">MQVSSTEEKVKSTGIAHIGILVQDLERSIKFYTGLLDMEVVRRDDDKVFLHTKGTQDSLTLFKTDIPIIPGGLTHFGVFVDEDNFQKAMHYIRKNNIKILPNPHRRKPGMYVYIEDPDGYKVEIST</sequence>
<evidence type="ECO:0000313" key="9">
    <source>
        <dbReference type="EMBL" id="MCD1293526.1"/>
    </source>
</evidence>
<dbReference type="PROSITE" id="PS00082">
    <property type="entry name" value="EXTRADIOL_DIOXYGENAS"/>
    <property type="match status" value="1"/>
</dbReference>
<dbReference type="InterPro" id="IPR029068">
    <property type="entry name" value="Glyas_Bleomycin-R_OHBP_Dase"/>
</dbReference>
<keyword evidence="4" id="KW-0058">Aromatic hydrocarbons catabolism</keyword>
<keyword evidence="5" id="KW-0223">Dioxygenase</keyword>
<evidence type="ECO:0000256" key="7">
    <source>
        <dbReference type="ARBA" id="ARBA00023004"/>
    </source>
</evidence>
<dbReference type="InterPro" id="IPR051332">
    <property type="entry name" value="Fosfomycin_Res_Enzymes"/>
</dbReference>
<comment type="cofactor">
    <cofactor evidence="1">
        <name>Fe(2+)</name>
        <dbReference type="ChEBI" id="CHEBI:29033"/>
    </cofactor>
</comment>
<comment type="caution">
    <text evidence="9">The sequence shown here is derived from an EMBL/GenBank/DDBJ whole genome shotgun (WGS) entry which is preliminary data.</text>
</comment>
<dbReference type="InterPro" id="IPR037523">
    <property type="entry name" value="VOC_core"/>
</dbReference>
<dbReference type="PANTHER" id="PTHR36113">
    <property type="entry name" value="LYASE, PUTATIVE-RELATED-RELATED"/>
    <property type="match status" value="1"/>
</dbReference>
<evidence type="ECO:0000259" key="8">
    <source>
        <dbReference type="PROSITE" id="PS51819"/>
    </source>
</evidence>
<name>A0AAP2RAW5_9EURY</name>
<evidence type="ECO:0000313" key="10">
    <source>
        <dbReference type="Proteomes" id="UP001320159"/>
    </source>
</evidence>
<dbReference type="Proteomes" id="UP001320159">
    <property type="component" value="Unassembled WGS sequence"/>
</dbReference>
<evidence type="ECO:0000256" key="5">
    <source>
        <dbReference type="ARBA" id="ARBA00022964"/>
    </source>
</evidence>
<keyword evidence="3" id="KW-0479">Metal-binding</keyword>
<comment type="similarity">
    <text evidence="2">Belongs to the extradiol ring-cleavage dioxygenase family.</text>
</comment>
<evidence type="ECO:0000256" key="6">
    <source>
        <dbReference type="ARBA" id="ARBA00023002"/>
    </source>
</evidence>
<dbReference type="CDD" id="cd06587">
    <property type="entry name" value="VOC"/>
    <property type="match status" value="1"/>
</dbReference>
<dbReference type="PROSITE" id="PS51819">
    <property type="entry name" value="VOC"/>
    <property type="match status" value="1"/>
</dbReference>
<keyword evidence="7" id="KW-0408">Iron</keyword>
<accession>A0AAP2RAW5</accession>
<dbReference type="InterPro" id="IPR000486">
    <property type="entry name" value="Xdiol_ring_cleave_dOase_1/2"/>
</dbReference>
<keyword evidence="10" id="KW-1185">Reference proteome</keyword>
<evidence type="ECO:0000256" key="2">
    <source>
        <dbReference type="ARBA" id="ARBA00008784"/>
    </source>
</evidence>
<proteinExistence type="inferred from homology"/>